<feature type="region of interest" description="Disordered" evidence="1">
    <location>
        <begin position="113"/>
        <end position="142"/>
    </location>
</feature>
<reference evidence="4 5" key="1">
    <citation type="submission" date="2015-06" db="EMBL/GenBank/DDBJ databases">
        <title>Draft genome of the ant-associated black yeast Phialophora attae CBS 131958.</title>
        <authorList>
            <person name="Moreno L.F."/>
            <person name="Stielow B.J."/>
            <person name="de Hoog S."/>
            <person name="Vicente V.A."/>
            <person name="Weiss V.A."/>
            <person name="de Vries M."/>
            <person name="Cruz L.M."/>
            <person name="Souza E.M."/>
        </authorList>
    </citation>
    <scope>NUCLEOTIDE SEQUENCE [LARGE SCALE GENOMIC DNA]</scope>
    <source>
        <strain evidence="4 5">CBS 131958</strain>
    </source>
</reference>
<dbReference type="AlphaFoldDB" id="A0A0N0NMB4"/>
<dbReference type="PROSITE" id="PS51186">
    <property type="entry name" value="GNAT"/>
    <property type="match status" value="1"/>
</dbReference>
<accession>A0A0N0NMB4</accession>
<dbReference type="SUPFAM" id="SSF55729">
    <property type="entry name" value="Acyl-CoA N-acyltransferases (Nat)"/>
    <property type="match status" value="1"/>
</dbReference>
<dbReference type="Proteomes" id="UP000038010">
    <property type="component" value="Unassembled WGS sequence"/>
</dbReference>
<dbReference type="InterPro" id="IPR000182">
    <property type="entry name" value="GNAT_dom"/>
</dbReference>
<keyword evidence="5" id="KW-1185">Reference proteome</keyword>
<evidence type="ECO:0000256" key="1">
    <source>
        <dbReference type="SAM" id="MobiDB-lite"/>
    </source>
</evidence>
<dbReference type="GO" id="GO:0016747">
    <property type="term" value="F:acyltransferase activity, transferring groups other than amino-acyl groups"/>
    <property type="evidence" value="ECO:0007669"/>
    <property type="project" value="InterPro"/>
</dbReference>
<dbReference type="InterPro" id="IPR016181">
    <property type="entry name" value="Acyl_CoA_acyltransferase"/>
</dbReference>
<dbReference type="VEuPathDB" id="FungiDB:AB675_11387"/>
<organism evidence="4 5">
    <name type="scientific">Cyphellophora attinorum</name>
    <dbReference type="NCBI Taxonomy" id="1664694"/>
    <lineage>
        <taxon>Eukaryota</taxon>
        <taxon>Fungi</taxon>
        <taxon>Dikarya</taxon>
        <taxon>Ascomycota</taxon>
        <taxon>Pezizomycotina</taxon>
        <taxon>Eurotiomycetes</taxon>
        <taxon>Chaetothyriomycetidae</taxon>
        <taxon>Chaetothyriales</taxon>
        <taxon>Cyphellophoraceae</taxon>
        <taxon>Cyphellophora</taxon>
    </lineage>
</organism>
<sequence length="215" mass="24241">MPAEVLTRYMGLGLLWVAVAVDFGVHVEGGNNDGAEGHRRNYGEDEEVVGFLACFPIVRQDTNPTTVETASERTTASSAHLHIAELSVHVSHQRRGLGKRLLEAMFAETRKHPFVSPPPHFEDEEDAPDNPTEEGTAPSEAVKKARRIPLKGYTLTTYIHLSFNAPFYEKMGFRLIDPVDIEENVGRRAAELWEEEQRSIAIPEKRCWMMRALYP</sequence>
<evidence type="ECO:0000256" key="2">
    <source>
        <dbReference type="SAM" id="SignalP"/>
    </source>
</evidence>
<dbReference type="STRING" id="1664694.A0A0N0NMB4"/>
<dbReference type="EMBL" id="LFJN01000013">
    <property type="protein sequence ID" value="KPI40158.1"/>
    <property type="molecule type" value="Genomic_DNA"/>
</dbReference>
<feature type="domain" description="N-acetyltransferase" evidence="3">
    <location>
        <begin position="44"/>
        <end position="199"/>
    </location>
</feature>
<dbReference type="GeneID" id="28732108"/>
<protein>
    <recommendedName>
        <fullName evidence="3">N-acetyltransferase domain-containing protein</fullName>
    </recommendedName>
</protein>
<proteinExistence type="predicted"/>
<dbReference type="Gene3D" id="3.40.630.30">
    <property type="match status" value="1"/>
</dbReference>
<dbReference type="CDD" id="cd04301">
    <property type="entry name" value="NAT_SF"/>
    <property type="match status" value="1"/>
</dbReference>
<dbReference type="OrthoDB" id="2744543at2759"/>
<keyword evidence="2" id="KW-0732">Signal</keyword>
<comment type="caution">
    <text evidence="4">The sequence shown here is derived from an EMBL/GenBank/DDBJ whole genome shotgun (WGS) entry which is preliminary data.</text>
</comment>
<evidence type="ECO:0000313" key="5">
    <source>
        <dbReference type="Proteomes" id="UP000038010"/>
    </source>
</evidence>
<feature type="compositionally biased region" description="Acidic residues" evidence="1">
    <location>
        <begin position="122"/>
        <end position="132"/>
    </location>
</feature>
<gene>
    <name evidence="4" type="ORF">AB675_11387</name>
</gene>
<evidence type="ECO:0000259" key="3">
    <source>
        <dbReference type="PROSITE" id="PS51186"/>
    </source>
</evidence>
<name>A0A0N0NMB4_9EURO</name>
<feature type="signal peptide" evidence="2">
    <location>
        <begin position="1"/>
        <end position="20"/>
    </location>
</feature>
<dbReference type="RefSeq" id="XP_018000121.1">
    <property type="nucleotide sequence ID" value="XM_018140228.1"/>
</dbReference>
<evidence type="ECO:0000313" key="4">
    <source>
        <dbReference type="EMBL" id="KPI40158.1"/>
    </source>
</evidence>
<feature type="chain" id="PRO_5005856745" description="N-acetyltransferase domain-containing protein" evidence="2">
    <location>
        <begin position="21"/>
        <end position="215"/>
    </location>
</feature>
<dbReference type="Pfam" id="PF00583">
    <property type="entry name" value="Acetyltransf_1"/>
    <property type="match status" value="1"/>
</dbReference>